<dbReference type="PANTHER" id="PTHR47478">
    <property type="match status" value="1"/>
</dbReference>
<dbReference type="Gene3D" id="1.10.150.240">
    <property type="entry name" value="Putative phosphatase, domain 2"/>
    <property type="match status" value="1"/>
</dbReference>
<dbReference type="InterPro" id="IPR023214">
    <property type="entry name" value="HAD_sf"/>
</dbReference>
<sequence length="232" mass="26316">MNKRFLIVDLDDTVLDFKGGEIADVKAVFEKHCGLNQAQVEEALKVYQKINKSLWTKYELKEIKRQTIFDTRYESVLKELGLTADAKAMEADYAVMRDHNYRVLDGAKEALQTMAAHYTVLVGTNGQNETQRRRLKETGFDQYFDKIYTSEEVGHAKPDESFYQAIFNDNPDMTKENTVMIGDGVYSVMLGAQRYGIDSIWVNLDGKTLPSDITATTTVNSLSELQTLLDQA</sequence>
<dbReference type="PANTHER" id="PTHR47478:SF1">
    <property type="entry name" value="PYRIMIDINE 5'-NUCLEOTIDASE YJJG"/>
    <property type="match status" value="1"/>
</dbReference>
<reference evidence="1 2" key="1">
    <citation type="submission" date="2022-06" db="EMBL/GenBank/DDBJ databases">
        <title>Fructobacillus taiwanensis sp. nov., isolated from the honeybee.</title>
        <authorList>
            <person name="Chen Y.-S."/>
            <person name="Wang L.-T."/>
            <person name="Lee Y.-S."/>
            <person name="Chang Y.-C."/>
            <person name="Wu H.-C."/>
            <person name="Liao C.-Y."/>
            <person name="Chen W.-H."/>
            <person name="Deng J.-N."/>
            <person name="Wang Y.-H."/>
        </authorList>
    </citation>
    <scope>NUCLEOTIDE SEQUENCE [LARGE SCALE GENOMIC DNA]</scope>
    <source>
        <strain evidence="1 2">W13</strain>
    </source>
</reference>
<dbReference type="SUPFAM" id="SSF56784">
    <property type="entry name" value="HAD-like"/>
    <property type="match status" value="1"/>
</dbReference>
<dbReference type="InterPro" id="IPR052550">
    <property type="entry name" value="Pyrimidine_5'-ntase_YjjG"/>
</dbReference>
<dbReference type="Proteomes" id="UP001523234">
    <property type="component" value="Unassembled WGS sequence"/>
</dbReference>
<evidence type="ECO:0000313" key="2">
    <source>
        <dbReference type="Proteomes" id="UP001523234"/>
    </source>
</evidence>
<comment type="caution">
    <text evidence="1">The sequence shown here is derived from an EMBL/GenBank/DDBJ whole genome shotgun (WGS) entry which is preliminary data.</text>
</comment>
<organism evidence="1 2">
    <name type="scientific">Fructobacillus apis</name>
    <dbReference type="NCBI Taxonomy" id="2935017"/>
    <lineage>
        <taxon>Bacteria</taxon>
        <taxon>Bacillati</taxon>
        <taxon>Bacillota</taxon>
        <taxon>Bacilli</taxon>
        <taxon>Lactobacillales</taxon>
        <taxon>Lactobacillaceae</taxon>
        <taxon>Fructobacillus</taxon>
    </lineage>
</organism>
<keyword evidence="2" id="KW-1185">Reference proteome</keyword>
<accession>A0ABT0ZND1</accession>
<dbReference type="InterPro" id="IPR041492">
    <property type="entry name" value="HAD_2"/>
</dbReference>
<dbReference type="InterPro" id="IPR006439">
    <property type="entry name" value="HAD-SF_hydro_IA"/>
</dbReference>
<dbReference type="InterPro" id="IPR011951">
    <property type="entry name" value="HAD-SF_hydro_IA_YjjG/PynA"/>
</dbReference>
<dbReference type="SFLD" id="SFLDS00003">
    <property type="entry name" value="Haloacid_Dehalogenase"/>
    <property type="match status" value="1"/>
</dbReference>
<name>A0ABT0ZND1_9LACO</name>
<dbReference type="Gene3D" id="3.40.50.1000">
    <property type="entry name" value="HAD superfamily/HAD-like"/>
    <property type="match status" value="1"/>
</dbReference>
<dbReference type="RefSeq" id="WP_252441851.1">
    <property type="nucleotide sequence ID" value="NZ_JAMWYK010000001.1"/>
</dbReference>
<dbReference type="SFLD" id="SFLDG01129">
    <property type="entry name" value="C1.5:_HAD__Beta-PGM__Phosphata"/>
    <property type="match status" value="1"/>
</dbReference>
<gene>
    <name evidence="1" type="ORF">NFX39_00115</name>
</gene>
<dbReference type="InterPro" id="IPR023198">
    <property type="entry name" value="PGP-like_dom2"/>
</dbReference>
<dbReference type="EMBL" id="JAMWYK010000001">
    <property type="protein sequence ID" value="MCO0831499.1"/>
    <property type="molecule type" value="Genomic_DNA"/>
</dbReference>
<dbReference type="Pfam" id="PF13419">
    <property type="entry name" value="HAD_2"/>
    <property type="match status" value="1"/>
</dbReference>
<dbReference type="NCBIfam" id="TIGR01549">
    <property type="entry name" value="HAD-SF-IA-v1"/>
    <property type="match status" value="1"/>
</dbReference>
<proteinExistence type="predicted"/>
<evidence type="ECO:0000313" key="1">
    <source>
        <dbReference type="EMBL" id="MCO0831499.1"/>
    </source>
</evidence>
<dbReference type="InterPro" id="IPR036412">
    <property type="entry name" value="HAD-like_sf"/>
</dbReference>
<protein>
    <submittedName>
        <fullName evidence="1">YjjG family noncanonical pyrimidine nucleotidase</fullName>
    </submittedName>
</protein>
<dbReference type="NCBIfam" id="TIGR02254">
    <property type="entry name" value="YjjG_YfnB"/>
    <property type="match status" value="1"/>
</dbReference>